<dbReference type="CDD" id="cd04584">
    <property type="entry name" value="CBS_pair_AcuB_like"/>
    <property type="match status" value="1"/>
</dbReference>
<reference evidence="5 7" key="1">
    <citation type="journal article" date="2014" name="Genome Announc.">
        <title>Draft Genome Sequence of Bacillus alcalophilus AV1934, a Classic Alkaliphile Isolated from Human Feces in 1934.</title>
        <authorList>
            <person name="Attie O."/>
            <person name="Jayaprakash A."/>
            <person name="Shah H."/>
            <person name="Paulsen I.T."/>
            <person name="Morino M."/>
            <person name="Takahashi Y."/>
            <person name="Narumi I."/>
            <person name="Sachidanandam R."/>
            <person name="Satoh K."/>
            <person name="Ito M."/>
            <person name="Krulwich T.A."/>
        </authorList>
    </citation>
    <scope>NUCLEOTIDE SEQUENCE [LARGE SCALE GENOMIC DNA]</scope>
    <source>
        <strain evidence="5 7">AV1934</strain>
    </source>
</reference>
<dbReference type="Proteomes" id="UP000002754">
    <property type="component" value="Unassembled WGS sequence"/>
</dbReference>
<dbReference type="RefSeq" id="WP_003320982.1">
    <property type="nucleotide sequence ID" value="NZ_ALPT02000053.1"/>
</dbReference>
<evidence type="ECO:0000313" key="6">
    <source>
        <dbReference type="EMBL" id="THG92260.1"/>
    </source>
</evidence>
<accession>A0A094WFQ8</accession>
<keyword evidence="1 2" id="KW-0129">CBS domain</keyword>
<dbReference type="CDD" id="cd04883">
    <property type="entry name" value="ACT_AcuB"/>
    <property type="match status" value="1"/>
</dbReference>
<dbReference type="Pfam" id="PF00571">
    <property type="entry name" value="CBS"/>
    <property type="match status" value="2"/>
</dbReference>
<dbReference type="Gene3D" id="3.10.580.10">
    <property type="entry name" value="CBS-domain"/>
    <property type="match status" value="1"/>
</dbReference>
<dbReference type="SUPFAM" id="SSF54631">
    <property type="entry name" value="CBS-domain pair"/>
    <property type="match status" value="1"/>
</dbReference>
<feature type="domain" description="CBS" evidence="3">
    <location>
        <begin position="7"/>
        <end position="65"/>
    </location>
</feature>
<dbReference type="PANTHER" id="PTHR43080:SF2">
    <property type="entry name" value="CBS DOMAIN-CONTAINING PROTEIN"/>
    <property type="match status" value="1"/>
</dbReference>
<feature type="domain" description="ACT" evidence="4">
    <location>
        <begin position="139"/>
        <end position="212"/>
    </location>
</feature>
<evidence type="ECO:0000256" key="2">
    <source>
        <dbReference type="PROSITE-ProRule" id="PRU00703"/>
    </source>
</evidence>
<dbReference type="InterPro" id="IPR045865">
    <property type="entry name" value="ACT-like_dom_sf"/>
</dbReference>
<evidence type="ECO:0000259" key="3">
    <source>
        <dbReference type="PROSITE" id="PS51371"/>
    </source>
</evidence>
<evidence type="ECO:0000259" key="4">
    <source>
        <dbReference type="PROSITE" id="PS51671"/>
    </source>
</evidence>
<evidence type="ECO:0000313" key="7">
    <source>
        <dbReference type="Proteomes" id="UP000002754"/>
    </source>
</evidence>
<dbReference type="InterPro" id="IPR046342">
    <property type="entry name" value="CBS_dom_sf"/>
</dbReference>
<dbReference type="Proteomes" id="UP000297014">
    <property type="component" value="Unassembled WGS sequence"/>
</dbReference>
<dbReference type="STRING" id="1218173.BALCAV_0215180"/>
<dbReference type="Pfam" id="PF01842">
    <property type="entry name" value="ACT"/>
    <property type="match status" value="1"/>
</dbReference>
<protein>
    <submittedName>
        <fullName evidence="5">Acetoin utilization protein AcuB</fullName>
    </submittedName>
</protein>
<proteinExistence type="predicted"/>
<name>A0A094WFQ8_ALKAL</name>
<evidence type="ECO:0000256" key="1">
    <source>
        <dbReference type="ARBA" id="ARBA00023122"/>
    </source>
</evidence>
<feature type="domain" description="CBS" evidence="3">
    <location>
        <begin position="78"/>
        <end position="137"/>
    </location>
</feature>
<reference evidence="6 8" key="2">
    <citation type="submission" date="2014-01" db="EMBL/GenBank/DDBJ databases">
        <title>Draft genome sequencing of Bacillus alcalophilus CGMCC 1.3604.</title>
        <authorList>
            <person name="Yang J."/>
            <person name="Diao L."/>
            <person name="Yang S."/>
        </authorList>
    </citation>
    <scope>NUCLEOTIDE SEQUENCE [LARGE SCALE GENOMIC DNA]</scope>
    <source>
        <strain evidence="6 8">CGMCC 1.3604</strain>
    </source>
</reference>
<dbReference type="EMBL" id="ALPT02000053">
    <property type="protein sequence ID" value="KGA96614.1"/>
    <property type="molecule type" value="Genomic_DNA"/>
</dbReference>
<dbReference type="OrthoDB" id="9781631at2"/>
<dbReference type="SMART" id="SM00116">
    <property type="entry name" value="CBS"/>
    <property type="match status" value="2"/>
</dbReference>
<dbReference type="PROSITE" id="PS51671">
    <property type="entry name" value="ACT"/>
    <property type="match status" value="1"/>
</dbReference>
<dbReference type="PROSITE" id="PS51371">
    <property type="entry name" value="CBS"/>
    <property type="match status" value="2"/>
</dbReference>
<keyword evidence="7" id="KW-1185">Reference proteome</keyword>
<sequence length="214" mass="24180">MIVEEIMQKEVITLQINATIQEAIQTLEENRIRHLPIMNENNHLVGIISDRDIRDARPSIFSNKQDDDVLSQPITNLMTTNVITAHPLDFIQDASSIFYSHRVGCLPILDNQKLVGIITEKEVLYCLTELIGAHQPSSHIEIKVPNKMGVLADVASIFKNYKINIISVIVRPCDNQGDKILIFRIQTIDPRRVIQEIHAAGYEVLWPSIPGGTR</sequence>
<organism evidence="5 7">
    <name type="scientific">Alkalihalobacillus alcalophilus ATCC 27647 = CGMCC 1.3604</name>
    <dbReference type="NCBI Taxonomy" id="1218173"/>
    <lineage>
        <taxon>Bacteria</taxon>
        <taxon>Bacillati</taxon>
        <taxon>Bacillota</taxon>
        <taxon>Bacilli</taxon>
        <taxon>Bacillales</taxon>
        <taxon>Bacillaceae</taxon>
        <taxon>Alkalihalobacillus</taxon>
    </lineage>
</organism>
<gene>
    <name evidence="6" type="ORF">AJ85_13250</name>
    <name evidence="5" type="ORF">BALCAV_0215180</name>
</gene>
<evidence type="ECO:0000313" key="8">
    <source>
        <dbReference type="Proteomes" id="UP000297014"/>
    </source>
</evidence>
<dbReference type="InterPro" id="IPR000644">
    <property type="entry name" value="CBS_dom"/>
</dbReference>
<dbReference type="InterPro" id="IPR002912">
    <property type="entry name" value="ACT_dom"/>
</dbReference>
<comment type="caution">
    <text evidence="5">The sequence shown here is derived from an EMBL/GenBank/DDBJ whole genome shotgun (WGS) entry which is preliminary data.</text>
</comment>
<dbReference type="eggNOG" id="COG0517">
    <property type="taxonomic scope" value="Bacteria"/>
</dbReference>
<dbReference type="AlphaFoldDB" id="A0A094WFQ8"/>
<dbReference type="InterPro" id="IPR051257">
    <property type="entry name" value="Diverse_CBS-Domain"/>
</dbReference>
<evidence type="ECO:0000313" key="5">
    <source>
        <dbReference type="EMBL" id="KGA96614.1"/>
    </source>
</evidence>
<dbReference type="PANTHER" id="PTHR43080">
    <property type="entry name" value="CBS DOMAIN-CONTAINING PROTEIN CBSX3, MITOCHONDRIAL"/>
    <property type="match status" value="1"/>
</dbReference>
<dbReference type="EMBL" id="JALP01000008">
    <property type="protein sequence ID" value="THG92260.1"/>
    <property type="molecule type" value="Genomic_DNA"/>
</dbReference>
<dbReference type="SUPFAM" id="SSF55021">
    <property type="entry name" value="ACT-like"/>
    <property type="match status" value="1"/>
</dbReference>
<dbReference type="Gene3D" id="3.30.70.260">
    <property type="match status" value="1"/>
</dbReference>